<feature type="domain" description="DUF294" evidence="2">
    <location>
        <begin position="227"/>
        <end position="365"/>
    </location>
</feature>
<evidence type="ECO:0000259" key="2">
    <source>
        <dbReference type="Pfam" id="PF10335"/>
    </source>
</evidence>
<accession>A0ABS6KKZ2</accession>
<dbReference type="Pfam" id="PF10335">
    <property type="entry name" value="DUF294_C"/>
    <property type="match status" value="1"/>
</dbReference>
<keyword evidence="4" id="KW-1185">Reference proteome</keyword>
<comment type="caution">
    <text evidence="3">The sequence shown here is derived from an EMBL/GenBank/DDBJ whole genome shotgun (WGS) entry which is preliminary data.</text>
</comment>
<dbReference type="Proteomes" id="UP000812982">
    <property type="component" value="Unassembled WGS sequence"/>
</dbReference>
<evidence type="ECO:0000313" key="3">
    <source>
        <dbReference type="EMBL" id="MBU9764236.1"/>
    </source>
</evidence>
<dbReference type="InterPro" id="IPR018821">
    <property type="entry name" value="DUF294_put_nucleoTrafse_sb-bd"/>
</dbReference>
<organism evidence="3 4">
    <name type="scientific">[Mycobacterium] fortunisiensis</name>
    <dbReference type="NCBI Taxonomy" id="2600579"/>
    <lineage>
        <taxon>Bacteria</taxon>
        <taxon>Bacillati</taxon>
        <taxon>Actinomycetota</taxon>
        <taxon>Actinomycetes</taxon>
        <taxon>Mycobacteriales</taxon>
        <taxon>Mycobacteriaceae</taxon>
        <taxon>Mycolicibacterium</taxon>
    </lineage>
</organism>
<dbReference type="InterPro" id="IPR005105">
    <property type="entry name" value="GlnD_Uridyltrans_N"/>
</dbReference>
<dbReference type="Pfam" id="PF03445">
    <property type="entry name" value="DUF294"/>
    <property type="match status" value="1"/>
</dbReference>
<name>A0ABS6KKZ2_9MYCO</name>
<gene>
    <name evidence="3" type="ORF">FR943_10330</name>
</gene>
<feature type="domain" description="Protein-PII uridylyltransferase N-terminal" evidence="1">
    <location>
        <begin position="62"/>
        <end position="186"/>
    </location>
</feature>
<proteinExistence type="predicted"/>
<evidence type="ECO:0000259" key="1">
    <source>
        <dbReference type="Pfam" id="PF03445"/>
    </source>
</evidence>
<evidence type="ECO:0000313" key="4">
    <source>
        <dbReference type="Proteomes" id="UP000812982"/>
    </source>
</evidence>
<sequence>MSELSPACFVQVADGKHCVAESSLRRGAVTIALMAVAAFDAVRRRIASADTEHELVTAAGQAHDAVHAAIDTRIGAASVASSWSALARAALSTAARLVSPDAGVWYASGSVGRGDALPGSDLETLMVRDPRTSRDSALAQAMHVHELLACCGFRADDNGAVASRVRFNRTAQDWVVDIGRWAAHPSADRGVVMIGLLADAVPVGAVPRDGLDLREQAGIAARAQPAALTAMLQDATYARAHVPSRLRALTSGDVHVDIKHAAVDPVVRIARWAALSCGCDALPTAERIGAAAGTRYLDPDDARVLAKCHTIGSSIRWRVRSAGWKPDADAGAVDERVALSKLSPQDRTALRSIGRELTGLRRKLDYLASTSTFSTW</sequence>
<dbReference type="EMBL" id="VOMB01000015">
    <property type="protein sequence ID" value="MBU9764236.1"/>
    <property type="molecule type" value="Genomic_DNA"/>
</dbReference>
<reference evidence="3 4" key="1">
    <citation type="journal article" date="2021" name="Sci. Rep.">
        <title>Phenotypic and genomic hallmarks of a novel, potentially pathogenic rapidly growing Mycobacterium species related to the Mycobacterium fortuitum complex.</title>
        <authorList>
            <person name="Gharbi R."/>
            <person name="Khanna V."/>
            <person name="Frigui W."/>
            <person name="Mhenni B."/>
            <person name="Brosch R."/>
            <person name="Mardassi H."/>
        </authorList>
    </citation>
    <scope>NUCLEOTIDE SEQUENCE [LARGE SCALE GENOMIC DNA]</scope>
    <source>
        <strain evidence="3 4">TNTM28</strain>
    </source>
</reference>
<protein>
    <submittedName>
        <fullName evidence="3">Uncharacterized protein</fullName>
    </submittedName>
</protein>